<feature type="transmembrane region" description="Helical" evidence="5">
    <location>
        <begin position="161"/>
        <end position="180"/>
    </location>
</feature>
<comment type="caution">
    <text evidence="6">The sequence shown here is derived from an EMBL/GenBank/DDBJ whole genome shotgun (WGS) entry which is preliminary data.</text>
</comment>
<evidence type="ECO:0000256" key="3">
    <source>
        <dbReference type="ARBA" id="ARBA00022989"/>
    </source>
</evidence>
<dbReference type="InterPro" id="IPR053153">
    <property type="entry name" value="APC_K+_Transporter"/>
</dbReference>
<evidence type="ECO:0000256" key="5">
    <source>
        <dbReference type="SAM" id="Phobius"/>
    </source>
</evidence>
<dbReference type="PANTHER" id="PTHR47704:SF1">
    <property type="entry name" value="POTASSIUM TRANSPORTER KIMA"/>
    <property type="match status" value="1"/>
</dbReference>
<dbReference type="PANTHER" id="PTHR47704">
    <property type="entry name" value="POTASSIUM TRANSPORTER KIMA"/>
    <property type="match status" value="1"/>
</dbReference>
<protein>
    <submittedName>
        <fullName evidence="6">APC family permease</fullName>
    </submittedName>
</protein>
<evidence type="ECO:0000313" key="7">
    <source>
        <dbReference type="Proteomes" id="UP001197609"/>
    </source>
</evidence>
<gene>
    <name evidence="6" type="ORF">K8G79_08385</name>
</gene>
<feature type="transmembrane region" description="Helical" evidence="5">
    <location>
        <begin position="232"/>
        <end position="253"/>
    </location>
</feature>
<dbReference type="GO" id="GO:0022857">
    <property type="term" value="F:transmembrane transporter activity"/>
    <property type="evidence" value="ECO:0007669"/>
    <property type="project" value="InterPro"/>
</dbReference>
<feature type="transmembrane region" description="Helical" evidence="5">
    <location>
        <begin position="394"/>
        <end position="414"/>
    </location>
</feature>
<evidence type="ECO:0000256" key="4">
    <source>
        <dbReference type="ARBA" id="ARBA00023136"/>
    </source>
</evidence>
<keyword evidence="4 5" id="KW-0472">Membrane</keyword>
<dbReference type="Pfam" id="PF13520">
    <property type="entry name" value="AA_permease_2"/>
    <property type="match status" value="1"/>
</dbReference>
<proteinExistence type="predicted"/>
<dbReference type="AlphaFoldDB" id="A0AAJ1AK81"/>
<dbReference type="EMBL" id="JAIOIU010000102">
    <property type="protein sequence ID" value="MBZ0160135.1"/>
    <property type="molecule type" value="Genomic_DNA"/>
</dbReference>
<feature type="transmembrane region" description="Helical" evidence="5">
    <location>
        <begin position="369"/>
        <end position="388"/>
    </location>
</feature>
<evidence type="ECO:0000256" key="2">
    <source>
        <dbReference type="ARBA" id="ARBA00022692"/>
    </source>
</evidence>
<feature type="transmembrane region" description="Helical" evidence="5">
    <location>
        <begin position="472"/>
        <end position="490"/>
    </location>
</feature>
<reference evidence="6 7" key="1">
    <citation type="journal article" date="2021" name="bioRxiv">
        <title>Unraveling nitrogen, sulfur and carbon metabolic pathways and microbial community transcriptional responses to substrate deprivation and toxicity stresses in a bioreactor mimicking anoxic brackish coastal sediment conditions.</title>
        <authorList>
            <person name="Martins P.D."/>
            <person name="Echeveste M.J."/>
            <person name="Arshad A."/>
            <person name="Kurth J."/>
            <person name="Ouboter H."/>
            <person name="Jetten M.S.M."/>
            <person name="Welte C.U."/>
        </authorList>
    </citation>
    <scope>NUCLEOTIDE SEQUENCE [LARGE SCALE GENOMIC DNA]</scope>
    <source>
        <strain evidence="6">MAG_38</strain>
    </source>
</reference>
<feature type="transmembrane region" description="Helical" evidence="5">
    <location>
        <begin position="68"/>
        <end position="101"/>
    </location>
</feature>
<feature type="transmembrane region" description="Helical" evidence="5">
    <location>
        <begin position="319"/>
        <end position="341"/>
    </location>
</feature>
<dbReference type="InterPro" id="IPR002293">
    <property type="entry name" value="AA/rel_permease1"/>
</dbReference>
<name>A0AAJ1AK81_9BACT</name>
<dbReference type="Gene3D" id="1.20.1740.10">
    <property type="entry name" value="Amino acid/polyamine transporter I"/>
    <property type="match status" value="1"/>
</dbReference>
<feature type="transmembrane region" description="Helical" evidence="5">
    <location>
        <begin position="443"/>
        <end position="466"/>
    </location>
</feature>
<feature type="transmembrane region" description="Helical" evidence="5">
    <location>
        <begin position="274"/>
        <end position="299"/>
    </location>
</feature>
<keyword evidence="3 5" id="KW-1133">Transmembrane helix</keyword>
<evidence type="ECO:0000256" key="1">
    <source>
        <dbReference type="ARBA" id="ARBA00004141"/>
    </source>
</evidence>
<dbReference type="GO" id="GO:0016020">
    <property type="term" value="C:membrane"/>
    <property type="evidence" value="ECO:0007669"/>
    <property type="project" value="UniProtKB-SubCell"/>
</dbReference>
<organism evidence="6 7">
    <name type="scientific">Candidatus Methylomirabilis tolerans</name>
    <dbReference type="NCBI Taxonomy" id="3123416"/>
    <lineage>
        <taxon>Bacteria</taxon>
        <taxon>Candidatus Methylomirabilota</taxon>
        <taxon>Candidatus Methylomirabilia</taxon>
        <taxon>Candidatus Methylomirabilales</taxon>
        <taxon>Candidatus Methylomirabilaceae</taxon>
        <taxon>Candidatus Methylomirabilis</taxon>
    </lineage>
</organism>
<sequence>MPIIDEETELNVFERVAEYQPAPSWRTKLFGRPLASADAPHQTIGKTVGLAVFASDNLSSTAYATDEILFVLATVGIAAFVYALPISLAIVMLLTILTISYQQTIHAYPGGGGAYIVARDNLGEFPAQTAGAALLTDYILTVSVSVASGVAQLTSAYPSLFPYRVVLSIGFILFIMLINLRGVRESGVTFAIPTYFFVAILFLTVGTGFYRYMTGSLGVVVNPPSLRAPEMASVTLFLILHAFSNGTTAVTGVEAISNGITAFKEPKSRNAGITLIWMAAILGTLFLSITFLAVKIGALPSEEETVVSQLARTAFQGQGLLYLATIAGTTLILIMAANTAFADFPRLSALQAGDGFLPRQLTYRGSRLVYSRGIVALALIASLLIVLFQASVTALIPLYAIGVFLSFTLSQAGMARRWWKVGRLAPGQEVQERGSTLRHDPRWALKMGINGFGSVCTAVVMLVFASTKFRDGAWIVVLLVPAMVMVFYAIHHHYRDLAAHLSLEDFGPPQRMSRHKVIMPISGVHRGTVAALRYARSLSDDITAVYVSMDPAEAERVRNKWEWWGEGVRLMVLHSPYRLFLEPLVGYIEEIAAQRQPNETITIVVPQFVPRRRWQNLVHSQAALWLRMALLFKRGIVITDVPYQLE</sequence>
<comment type="subcellular location">
    <subcellularLocation>
        <location evidence="1">Membrane</location>
        <topology evidence="1">Multi-pass membrane protein</topology>
    </subcellularLocation>
</comment>
<accession>A0AAJ1AK81</accession>
<keyword evidence="2 5" id="KW-0812">Transmembrane</keyword>
<feature type="transmembrane region" description="Helical" evidence="5">
    <location>
        <begin position="192"/>
        <end position="212"/>
    </location>
</feature>
<evidence type="ECO:0000313" key="6">
    <source>
        <dbReference type="EMBL" id="MBZ0160135.1"/>
    </source>
</evidence>
<dbReference type="Proteomes" id="UP001197609">
    <property type="component" value="Unassembled WGS sequence"/>
</dbReference>